<keyword evidence="2" id="KW-0813">Transport</keyword>
<dbReference type="Pfam" id="PF01699">
    <property type="entry name" value="Na_Ca_ex"/>
    <property type="match status" value="2"/>
</dbReference>
<feature type="domain" description="Sodium/calcium exchanger membrane region" evidence="9">
    <location>
        <begin position="34"/>
        <end position="199"/>
    </location>
</feature>
<feature type="transmembrane region" description="Helical" evidence="8">
    <location>
        <begin position="383"/>
        <end position="403"/>
    </location>
</feature>
<accession>A0A8E2DIH3</accession>
<name>A0A8E2DIH3_9APHY</name>
<dbReference type="PANTHER" id="PTHR31503">
    <property type="entry name" value="VACUOLAR CALCIUM ION TRANSPORTER"/>
    <property type="match status" value="1"/>
</dbReference>
<feature type="transmembrane region" description="Helical" evidence="8">
    <location>
        <begin position="93"/>
        <end position="116"/>
    </location>
</feature>
<proteinExistence type="predicted"/>
<keyword evidence="11" id="KW-1185">Reference proteome</keyword>
<evidence type="ECO:0000313" key="11">
    <source>
        <dbReference type="Proteomes" id="UP000250043"/>
    </source>
</evidence>
<dbReference type="GO" id="GO:0006874">
    <property type="term" value="P:intracellular calcium ion homeostasis"/>
    <property type="evidence" value="ECO:0007669"/>
    <property type="project" value="TreeGrafter"/>
</dbReference>
<keyword evidence="4 8" id="KW-1133">Transmembrane helix</keyword>
<gene>
    <name evidence="10" type="ORF">OBBRIDRAFT_735268</name>
</gene>
<dbReference type="GO" id="GO:0012505">
    <property type="term" value="C:endomembrane system"/>
    <property type="evidence" value="ECO:0007669"/>
    <property type="project" value="UniProtKB-SubCell"/>
</dbReference>
<reference evidence="10 11" key="1">
    <citation type="submission" date="2016-07" db="EMBL/GenBank/DDBJ databases">
        <title>Draft genome of the white-rot fungus Obba rivulosa 3A-2.</title>
        <authorList>
            <consortium name="DOE Joint Genome Institute"/>
            <person name="Miettinen O."/>
            <person name="Riley R."/>
            <person name="Acob R."/>
            <person name="Barry K."/>
            <person name="Cullen D."/>
            <person name="De Vries R."/>
            <person name="Hainaut M."/>
            <person name="Hatakka A."/>
            <person name="Henrissat B."/>
            <person name="Hilden K."/>
            <person name="Kuo R."/>
            <person name="Labutti K."/>
            <person name="Lipzen A."/>
            <person name="Makela M.R."/>
            <person name="Sandor L."/>
            <person name="Spatafora J.W."/>
            <person name="Grigoriev I.V."/>
            <person name="Hibbett D.S."/>
        </authorList>
    </citation>
    <scope>NUCLEOTIDE SEQUENCE [LARGE SCALE GENOMIC DNA]</scope>
    <source>
        <strain evidence="10 11">3A-2</strain>
    </source>
</reference>
<feature type="transmembrane region" description="Helical" evidence="8">
    <location>
        <begin position="137"/>
        <end position="155"/>
    </location>
</feature>
<dbReference type="GO" id="GO:0000329">
    <property type="term" value="C:fungal-type vacuole membrane"/>
    <property type="evidence" value="ECO:0007669"/>
    <property type="project" value="TreeGrafter"/>
</dbReference>
<evidence type="ECO:0000259" key="9">
    <source>
        <dbReference type="Pfam" id="PF01699"/>
    </source>
</evidence>
<evidence type="ECO:0000256" key="6">
    <source>
        <dbReference type="ARBA" id="ARBA00023136"/>
    </source>
</evidence>
<dbReference type="InterPro" id="IPR004713">
    <property type="entry name" value="CaH_exchang"/>
</dbReference>
<feature type="transmembrane region" description="Helical" evidence="8">
    <location>
        <begin position="356"/>
        <end position="376"/>
    </location>
</feature>
<dbReference type="GO" id="GO:0015369">
    <property type="term" value="F:calcium:proton antiporter activity"/>
    <property type="evidence" value="ECO:0007669"/>
    <property type="project" value="TreeGrafter"/>
</dbReference>
<evidence type="ECO:0000256" key="4">
    <source>
        <dbReference type="ARBA" id="ARBA00022989"/>
    </source>
</evidence>
<feature type="transmembrane region" description="Helical" evidence="8">
    <location>
        <begin position="241"/>
        <end position="261"/>
    </location>
</feature>
<dbReference type="OrthoDB" id="1699231at2759"/>
<evidence type="ECO:0000256" key="8">
    <source>
        <dbReference type="SAM" id="Phobius"/>
    </source>
</evidence>
<dbReference type="AlphaFoldDB" id="A0A8E2DIH3"/>
<keyword evidence="3 8" id="KW-0812">Transmembrane</keyword>
<feature type="transmembrane region" description="Helical" evidence="8">
    <location>
        <begin position="183"/>
        <end position="202"/>
    </location>
</feature>
<dbReference type="PANTHER" id="PTHR31503:SF20">
    <property type="entry name" value="CA(2+)_H(+) EXCHANGER, PUTATIVE (EUROFUNG)-RELATED"/>
    <property type="match status" value="1"/>
</dbReference>
<dbReference type="EMBL" id="KV722466">
    <property type="protein sequence ID" value="OCH88001.1"/>
    <property type="molecule type" value="Genomic_DNA"/>
</dbReference>
<feature type="transmembrane region" description="Helical" evidence="8">
    <location>
        <begin position="68"/>
        <end position="87"/>
    </location>
</feature>
<evidence type="ECO:0000256" key="3">
    <source>
        <dbReference type="ARBA" id="ARBA00022692"/>
    </source>
</evidence>
<feature type="compositionally biased region" description="Basic and acidic residues" evidence="7">
    <location>
        <begin position="208"/>
        <end position="220"/>
    </location>
</feature>
<feature type="transmembrane region" description="Helical" evidence="8">
    <location>
        <begin position="7"/>
        <end position="24"/>
    </location>
</feature>
<protein>
    <recommendedName>
        <fullName evidence="9">Sodium/calcium exchanger membrane region domain-containing protein</fullName>
    </recommendedName>
</protein>
<dbReference type="Proteomes" id="UP000250043">
    <property type="component" value="Unassembled WGS sequence"/>
</dbReference>
<evidence type="ECO:0000256" key="5">
    <source>
        <dbReference type="ARBA" id="ARBA00023065"/>
    </source>
</evidence>
<feature type="domain" description="Sodium/calcium exchanger membrane region" evidence="9">
    <location>
        <begin position="247"/>
        <end position="400"/>
    </location>
</feature>
<keyword evidence="6 8" id="KW-0472">Membrane</keyword>
<evidence type="ECO:0000256" key="7">
    <source>
        <dbReference type="SAM" id="MobiDB-lite"/>
    </source>
</evidence>
<dbReference type="InterPro" id="IPR004837">
    <property type="entry name" value="NaCa_Exmemb"/>
</dbReference>
<organism evidence="10 11">
    <name type="scientific">Obba rivulosa</name>
    <dbReference type="NCBI Taxonomy" id="1052685"/>
    <lineage>
        <taxon>Eukaryota</taxon>
        <taxon>Fungi</taxon>
        <taxon>Dikarya</taxon>
        <taxon>Basidiomycota</taxon>
        <taxon>Agaricomycotina</taxon>
        <taxon>Agaricomycetes</taxon>
        <taxon>Polyporales</taxon>
        <taxon>Gelatoporiaceae</taxon>
        <taxon>Obba</taxon>
    </lineage>
</organism>
<sequence length="435" mass="47677">MIRAVGPGSVLSAYLLFIPFAWTSHFHSQWGHSATFALSFLSIVPLERMFDWGAEQMAYYLGEELGELLIITLNNAVEATLAIILLVHCELRLLQSTIIGVIILHLLLVPGTAFLVDGMQVWQQELTGHATELNHSLLLLGIMAILVPTAFFAALDRGVLNPSSGGFLPTLINDSTRDQLLRMSRGLSVLLWIVYLCSRVFIHTSKPDDDKAKEVPEKSEATTSSGASQEDESSKEPVPKIGPGVCLIFLIITVGLMAVTAEFLVESVEFVRDEGNIQEEWFGLILLPNVSFAADGVTAVVDYCWSIVYHLTGRKAKEPEPVAKARAIDLSIQFALFWMPLLVLLGWWISKPMHLLFDYFELAILLGACFLVNYVTADGKTNWVEGLLMIMFYLMVAICAWFYPGQPETAIMLTCPGTVASALADFATAGGGASG</sequence>
<evidence type="ECO:0000256" key="2">
    <source>
        <dbReference type="ARBA" id="ARBA00022448"/>
    </source>
</evidence>
<evidence type="ECO:0000313" key="10">
    <source>
        <dbReference type="EMBL" id="OCH88001.1"/>
    </source>
</evidence>
<keyword evidence="5" id="KW-0406">Ion transport</keyword>
<feature type="transmembrane region" description="Helical" evidence="8">
    <location>
        <begin position="330"/>
        <end position="350"/>
    </location>
</feature>
<comment type="subcellular location">
    <subcellularLocation>
        <location evidence="1">Endomembrane system</location>
        <topology evidence="1">Multi-pass membrane protein</topology>
    </subcellularLocation>
</comment>
<evidence type="ECO:0000256" key="1">
    <source>
        <dbReference type="ARBA" id="ARBA00004127"/>
    </source>
</evidence>
<feature type="region of interest" description="Disordered" evidence="7">
    <location>
        <begin position="208"/>
        <end position="237"/>
    </location>
</feature>